<name>A0A0M0G5D8_9BACI</name>
<keyword evidence="3" id="KW-1185">Reference proteome</keyword>
<dbReference type="RefSeq" id="WP_053428574.1">
    <property type="nucleotide sequence ID" value="NZ_JAUKEI010000002.1"/>
</dbReference>
<proteinExistence type="predicted"/>
<dbReference type="SUPFAM" id="SSF54593">
    <property type="entry name" value="Glyoxalase/Bleomycin resistance protein/Dihydroxybiphenyl dioxygenase"/>
    <property type="match status" value="1"/>
</dbReference>
<dbReference type="OrthoDB" id="3826308at2"/>
<dbReference type="PROSITE" id="PS51819">
    <property type="entry name" value="VOC"/>
    <property type="match status" value="1"/>
</dbReference>
<evidence type="ECO:0000259" key="1">
    <source>
        <dbReference type="PROSITE" id="PS51819"/>
    </source>
</evidence>
<sequence length="114" mass="13036">MEKMVFLYHPVDDLKQALTFYRETLGYEEAWREGKHTAALTIPGSTIRLLLEEDEKELGPGGVFLVDSVDEFHREKNNTLTCLKEPFDIPPGRYAVYQDPSGNALRIIDFSNES</sequence>
<dbReference type="InterPro" id="IPR029068">
    <property type="entry name" value="Glyas_Bleomycin-R_OHBP_Dase"/>
</dbReference>
<protein>
    <recommendedName>
        <fullName evidence="1">VOC domain-containing protein</fullName>
    </recommendedName>
</protein>
<organism evidence="2 3">
    <name type="scientific">Rossellomorea marisflavi</name>
    <dbReference type="NCBI Taxonomy" id="189381"/>
    <lineage>
        <taxon>Bacteria</taxon>
        <taxon>Bacillati</taxon>
        <taxon>Bacillota</taxon>
        <taxon>Bacilli</taxon>
        <taxon>Bacillales</taxon>
        <taxon>Bacillaceae</taxon>
        <taxon>Rossellomorea</taxon>
    </lineage>
</organism>
<dbReference type="Pfam" id="PF00903">
    <property type="entry name" value="Glyoxalase"/>
    <property type="match status" value="1"/>
</dbReference>
<evidence type="ECO:0000313" key="2">
    <source>
        <dbReference type="EMBL" id="KON84973.1"/>
    </source>
</evidence>
<dbReference type="AlphaFoldDB" id="A0A0M0G5D8"/>
<dbReference type="Gene3D" id="3.10.180.10">
    <property type="entry name" value="2,3-Dihydroxybiphenyl 1,2-Dioxygenase, domain 1"/>
    <property type="match status" value="1"/>
</dbReference>
<accession>A0A0M0G5D8</accession>
<dbReference type="PATRIC" id="fig|189381.12.peg.2711"/>
<evidence type="ECO:0000313" key="3">
    <source>
        <dbReference type="Proteomes" id="UP000037405"/>
    </source>
</evidence>
<dbReference type="InterPro" id="IPR037523">
    <property type="entry name" value="VOC_core"/>
</dbReference>
<gene>
    <name evidence="2" type="ORF">AF331_13305</name>
</gene>
<dbReference type="InterPro" id="IPR004360">
    <property type="entry name" value="Glyas_Fos-R_dOase_dom"/>
</dbReference>
<reference evidence="3" key="1">
    <citation type="submission" date="2015-07" db="EMBL/GenBank/DDBJ databases">
        <title>Fjat-14235 jcm11544.</title>
        <authorList>
            <person name="Liu B."/>
            <person name="Wang J."/>
            <person name="Zhu Y."/>
            <person name="Liu G."/>
            <person name="Chen Q."/>
            <person name="Chen Z."/>
            <person name="Lan J."/>
            <person name="Che J."/>
            <person name="Ge C."/>
            <person name="Shi H."/>
            <person name="Pan Z."/>
            <person name="Liu X."/>
        </authorList>
    </citation>
    <scope>NUCLEOTIDE SEQUENCE [LARGE SCALE GENOMIC DNA]</scope>
    <source>
        <strain evidence="3">JCM 11544</strain>
    </source>
</reference>
<comment type="caution">
    <text evidence="2">The sequence shown here is derived from an EMBL/GenBank/DDBJ whole genome shotgun (WGS) entry which is preliminary data.</text>
</comment>
<dbReference type="Proteomes" id="UP000037405">
    <property type="component" value="Unassembled WGS sequence"/>
</dbReference>
<dbReference type="EMBL" id="LGUE01000004">
    <property type="protein sequence ID" value="KON84973.1"/>
    <property type="molecule type" value="Genomic_DNA"/>
</dbReference>
<feature type="domain" description="VOC" evidence="1">
    <location>
        <begin position="3"/>
        <end position="110"/>
    </location>
</feature>